<dbReference type="Pfam" id="PF05199">
    <property type="entry name" value="GMC_oxred_C"/>
    <property type="match status" value="1"/>
</dbReference>
<dbReference type="OrthoDB" id="269227at2759"/>
<reference evidence="5" key="2">
    <citation type="submission" date="2020-04" db="EMBL/GenBank/DDBJ databases">
        <authorList>
            <consortium name="NCBI Genome Project"/>
        </authorList>
    </citation>
    <scope>NUCLEOTIDE SEQUENCE</scope>
    <source>
        <strain evidence="5">CBS 781.70</strain>
    </source>
</reference>
<dbReference type="Proteomes" id="UP000504638">
    <property type="component" value="Unplaced"/>
</dbReference>
<organism evidence="3">
    <name type="scientific">Eremomyces bilateralis CBS 781.70</name>
    <dbReference type="NCBI Taxonomy" id="1392243"/>
    <lineage>
        <taxon>Eukaryota</taxon>
        <taxon>Fungi</taxon>
        <taxon>Dikarya</taxon>
        <taxon>Ascomycota</taxon>
        <taxon>Pezizomycotina</taxon>
        <taxon>Dothideomycetes</taxon>
        <taxon>Dothideomycetes incertae sedis</taxon>
        <taxon>Eremomycetales</taxon>
        <taxon>Eremomycetaceae</taxon>
        <taxon>Eremomyces</taxon>
    </lineage>
</organism>
<evidence type="ECO:0000256" key="1">
    <source>
        <dbReference type="ARBA" id="ARBA00010790"/>
    </source>
</evidence>
<dbReference type="InterPro" id="IPR036188">
    <property type="entry name" value="FAD/NAD-bd_sf"/>
</dbReference>
<dbReference type="GeneID" id="54418263"/>
<dbReference type="SUPFAM" id="SSF54373">
    <property type="entry name" value="FAD-linked reductases, C-terminal domain"/>
    <property type="match status" value="1"/>
</dbReference>
<dbReference type="PANTHER" id="PTHR11552:SF210">
    <property type="entry name" value="GLUCOSE-METHANOL-CHOLINE OXIDOREDUCTASE N-TERMINAL DOMAIN-CONTAINING PROTEIN-RELATED"/>
    <property type="match status" value="1"/>
</dbReference>
<dbReference type="InterPro" id="IPR012132">
    <property type="entry name" value="GMC_OxRdtase"/>
</dbReference>
<dbReference type="AlphaFoldDB" id="A0A6G1FUZ2"/>
<dbReference type="Pfam" id="PF00732">
    <property type="entry name" value="GMC_oxred_N"/>
    <property type="match status" value="1"/>
</dbReference>
<dbReference type="InterPro" id="IPR007867">
    <property type="entry name" value="GMC_OxRtase_C"/>
</dbReference>
<dbReference type="GO" id="GO:0050660">
    <property type="term" value="F:flavin adenine dinucleotide binding"/>
    <property type="evidence" value="ECO:0007669"/>
    <property type="project" value="InterPro"/>
</dbReference>
<dbReference type="SUPFAM" id="SSF51905">
    <property type="entry name" value="FAD/NAD(P)-binding domain"/>
    <property type="match status" value="1"/>
</dbReference>
<dbReference type="InterPro" id="IPR000172">
    <property type="entry name" value="GMC_OxRdtase_N"/>
</dbReference>
<accession>A0A6G1FUZ2</accession>
<dbReference type="PIRSF" id="PIRSF000137">
    <property type="entry name" value="Alcohol_oxidase"/>
    <property type="match status" value="1"/>
</dbReference>
<dbReference type="EMBL" id="ML975170">
    <property type="protein sequence ID" value="KAF1809715.1"/>
    <property type="molecule type" value="Genomic_DNA"/>
</dbReference>
<keyword evidence="4" id="KW-1185">Reference proteome</keyword>
<proteinExistence type="inferred from homology"/>
<evidence type="ECO:0000313" key="3">
    <source>
        <dbReference type="EMBL" id="KAF1809715.1"/>
    </source>
</evidence>
<dbReference type="Gene3D" id="3.50.50.60">
    <property type="entry name" value="FAD/NAD(P)-binding domain"/>
    <property type="match status" value="1"/>
</dbReference>
<dbReference type="PROSITE" id="PS00624">
    <property type="entry name" value="GMC_OXRED_2"/>
    <property type="match status" value="1"/>
</dbReference>
<evidence type="ECO:0000313" key="4">
    <source>
        <dbReference type="Proteomes" id="UP000504638"/>
    </source>
</evidence>
<reference evidence="5" key="3">
    <citation type="submission" date="2025-04" db="UniProtKB">
        <authorList>
            <consortium name="RefSeq"/>
        </authorList>
    </citation>
    <scope>IDENTIFICATION</scope>
    <source>
        <strain evidence="5">CBS 781.70</strain>
    </source>
</reference>
<evidence type="ECO:0000259" key="2">
    <source>
        <dbReference type="PROSITE" id="PS00624"/>
    </source>
</evidence>
<dbReference type="Gene3D" id="3.30.560.10">
    <property type="entry name" value="Glucose Oxidase, domain 3"/>
    <property type="match status" value="1"/>
</dbReference>
<dbReference type="PANTHER" id="PTHR11552">
    <property type="entry name" value="GLUCOSE-METHANOL-CHOLINE GMC OXIDOREDUCTASE"/>
    <property type="match status" value="1"/>
</dbReference>
<reference evidence="3 5" key="1">
    <citation type="submission" date="2020-01" db="EMBL/GenBank/DDBJ databases">
        <authorList>
            <consortium name="DOE Joint Genome Institute"/>
            <person name="Haridas S."/>
            <person name="Albert R."/>
            <person name="Binder M."/>
            <person name="Bloem J."/>
            <person name="Labutti K."/>
            <person name="Salamov A."/>
            <person name="Andreopoulos B."/>
            <person name="Baker S.E."/>
            <person name="Barry K."/>
            <person name="Bills G."/>
            <person name="Bluhm B.H."/>
            <person name="Cannon C."/>
            <person name="Castanera R."/>
            <person name="Culley D.E."/>
            <person name="Daum C."/>
            <person name="Ezra D."/>
            <person name="Gonzalez J.B."/>
            <person name="Henrissat B."/>
            <person name="Kuo A."/>
            <person name="Liang C."/>
            <person name="Lipzen A."/>
            <person name="Lutzoni F."/>
            <person name="Magnuson J."/>
            <person name="Mondo S."/>
            <person name="Nolan M."/>
            <person name="Ohm R."/>
            <person name="Pangilinan J."/>
            <person name="Park H.-J."/>
            <person name="Ramirez L."/>
            <person name="Alfaro M."/>
            <person name="Sun H."/>
            <person name="Tritt A."/>
            <person name="Yoshinaga Y."/>
            <person name="Zwiers L.-H."/>
            <person name="Turgeon B.G."/>
            <person name="Goodwin S.B."/>
            <person name="Spatafora J.W."/>
            <person name="Crous P.W."/>
            <person name="Grigoriev I.V."/>
        </authorList>
    </citation>
    <scope>NUCLEOTIDE SEQUENCE</scope>
    <source>
        <strain evidence="3 5">CBS 781.70</strain>
    </source>
</reference>
<dbReference type="GO" id="GO:0016614">
    <property type="term" value="F:oxidoreductase activity, acting on CH-OH group of donors"/>
    <property type="evidence" value="ECO:0007669"/>
    <property type="project" value="InterPro"/>
</dbReference>
<protein>
    <submittedName>
        <fullName evidence="3 5">Alcohol oxidase</fullName>
    </submittedName>
</protein>
<sequence length="621" mass="68003">MSPDELTSTEFDFVIVGGGTAGLTVAARLSENPEWSVAVIEAGKDNTKDPLVYTPLLAMKMFDNPAFDWNFQTVPQKAADGTAIGWPRGKGLGGSSMINLQMVGNPSKQDLDNWVELGNPSWGWDDMQKYFRKFETFYPPSEKLAKELQVEYLDPKLRGDSGPIQVGHVDMEIDWLKRDLPTMAQKLGLPAPNDPRKGSALGGFNQLTAIDPKTKERSYAATGYWLPNKDRPNFSVVTEALAEKVLLEKNIDGEVRATGVSFTSGGKPYTIKVKKEVIVCGGTVQSPQILEASGIGKRELLHKHEIECLVDNPNVGENLQDHCNVFVSWETKPGVVTGDVVKDPAIAQQLMTAYLTARQGPLSGTVSATVYAPWHFAFQPSGSENAEQCIQTLSRTITPGSAVPPQKHLRIMERQLGDPTEAALQVIYIDSAVDIRDRNHCSRLYINELPFSGFSMLVCNTHPFSRGSVHIRSALTHDAPTVDPGYFTNDMDTEVLAHSVLRMIQAVETNNPIAANLADVGAPGSEKVWNRVFPTKPKTVEEAREYVKKAYSTVYHPIGTCQMAPESEGGVVDTSLRVYGTKGLRVVDASIMPLHVQGNIMSSVYAIAEKAADLIKETWGT</sequence>
<dbReference type="RefSeq" id="XP_033531346.1">
    <property type="nucleotide sequence ID" value="XM_033677693.1"/>
</dbReference>
<evidence type="ECO:0000313" key="5">
    <source>
        <dbReference type="RefSeq" id="XP_033531346.1"/>
    </source>
</evidence>
<comment type="similarity">
    <text evidence="1">Belongs to the GMC oxidoreductase family.</text>
</comment>
<name>A0A6G1FUZ2_9PEZI</name>
<gene>
    <name evidence="3 5" type="ORF">P152DRAFT_441118</name>
</gene>
<feature type="domain" description="Glucose-methanol-choline oxidoreductase N-terminal" evidence="2">
    <location>
        <begin position="282"/>
        <end position="296"/>
    </location>
</feature>